<accession>A0AAW9RC11</accession>
<evidence type="ECO:0000313" key="3">
    <source>
        <dbReference type="Proteomes" id="UP001359886"/>
    </source>
</evidence>
<dbReference type="AlphaFoldDB" id="A0AAW9RC11"/>
<dbReference type="SUPFAM" id="SSF53448">
    <property type="entry name" value="Nucleotide-diphospho-sugar transferases"/>
    <property type="match status" value="1"/>
</dbReference>
<dbReference type="CDD" id="cd00761">
    <property type="entry name" value="Glyco_tranf_GTA_type"/>
    <property type="match status" value="1"/>
</dbReference>
<reference evidence="2 3" key="1">
    <citation type="submission" date="2024-02" db="EMBL/GenBank/DDBJ databases">
        <title>A novel Wenzhouxiangellaceae bacterium, isolated from coastal sediments.</title>
        <authorList>
            <person name="Du Z.-J."/>
            <person name="Ye Y.-Q."/>
            <person name="Zhang X.-Y."/>
        </authorList>
    </citation>
    <scope>NUCLEOTIDE SEQUENCE [LARGE SCALE GENOMIC DNA]</scope>
    <source>
        <strain evidence="2 3">CH-27</strain>
    </source>
</reference>
<dbReference type="GO" id="GO:0016758">
    <property type="term" value="F:hexosyltransferase activity"/>
    <property type="evidence" value="ECO:0007669"/>
    <property type="project" value="UniProtKB-ARBA"/>
</dbReference>
<dbReference type="PANTHER" id="PTHR22916:SF3">
    <property type="entry name" value="UDP-GLCNAC:BETAGAL BETA-1,3-N-ACETYLGLUCOSAMINYLTRANSFERASE-LIKE PROTEIN 1"/>
    <property type="match status" value="1"/>
</dbReference>
<keyword evidence="3" id="KW-1185">Reference proteome</keyword>
<name>A0AAW9RC11_9GAMM</name>
<dbReference type="PANTHER" id="PTHR22916">
    <property type="entry name" value="GLYCOSYLTRANSFERASE"/>
    <property type="match status" value="1"/>
</dbReference>
<organism evidence="2 3">
    <name type="scientific">Elongatibacter sediminis</name>
    <dbReference type="NCBI Taxonomy" id="3119006"/>
    <lineage>
        <taxon>Bacteria</taxon>
        <taxon>Pseudomonadati</taxon>
        <taxon>Pseudomonadota</taxon>
        <taxon>Gammaproteobacteria</taxon>
        <taxon>Chromatiales</taxon>
        <taxon>Wenzhouxiangellaceae</taxon>
        <taxon>Elongatibacter</taxon>
    </lineage>
</organism>
<dbReference type="RefSeq" id="WP_354694207.1">
    <property type="nucleotide sequence ID" value="NZ_JAZHOG010000002.1"/>
</dbReference>
<dbReference type="EMBL" id="JAZHOG010000002">
    <property type="protein sequence ID" value="MEJ8566889.1"/>
    <property type="molecule type" value="Genomic_DNA"/>
</dbReference>
<dbReference type="Pfam" id="PF00535">
    <property type="entry name" value="Glycos_transf_2"/>
    <property type="match status" value="1"/>
</dbReference>
<sequence length="295" mass="33206">MAREAPLVSILVTVYNRESSVGETLSSVLRSDYCNFEVIVVDDCSSDGSQAIVSAFAEGDKRIRVHRNERNLGDYPNRNKAASLAKGRYLKYVDSDDLIYPHGLSVMVAAMEANPDAVLGLAHSMPEEETPYPCYLQPHEAYRKQFLGRGCLSCGPTGAIIRRDAFEAAAGFCAEWDLLADMELWYRLAACAPVVLLPPGLVWWRRHSGQEFERSGAVLQYLQKGYELDRETLLGLDCPLEKDERDTALARRRQHVSRRLMSHAARNRAPGEAIRVFRGADLSWRDLLAGLRRYR</sequence>
<feature type="domain" description="Glycosyltransferase 2-like" evidence="1">
    <location>
        <begin position="9"/>
        <end position="167"/>
    </location>
</feature>
<dbReference type="InterPro" id="IPR029044">
    <property type="entry name" value="Nucleotide-diphossugar_trans"/>
</dbReference>
<gene>
    <name evidence="2" type="ORF">V3330_04575</name>
</gene>
<evidence type="ECO:0000313" key="2">
    <source>
        <dbReference type="EMBL" id="MEJ8566889.1"/>
    </source>
</evidence>
<protein>
    <submittedName>
        <fullName evidence="2">Glycosyltransferase family 2 protein</fullName>
        <ecNumber evidence="2">2.4.-.-</ecNumber>
    </submittedName>
</protein>
<dbReference type="InterPro" id="IPR001173">
    <property type="entry name" value="Glyco_trans_2-like"/>
</dbReference>
<keyword evidence="2" id="KW-0808">Transferase</keyword>
<comment type="caution">
    <text evidence="2">The sequence shown here is derived from an EMBL/GenBank/DDBJ whole genome shotgun (WGS) entry which is preliminary data.</text>
</comment>
<dbReference type="Proteomes" id="UP001359886">
    <property type="component" value="Unassembled WGS sequence"/>
</dbReference>
<dbReference type="Gene3D" id="3.90.550.10">
    <property type="entry name" value="Spore Coat Polysaccharide Biosynthesis Protein SpsA, Chain A"/>
    <property type="match status" value="1"/>
</dbReference>
<keyword evidence="2" id="KW-0328">Glycosyltransferase</keyword>
<proteinExistence type="predicted"/>
<evidence type="ECO:0000259" key="1">
    <source>
        <dbReference type="Pfam" id="PF00535"/>
    </source>
</evidence>
<dbReference type="EC" id="2.4.-.-" evidence="2"/>